<name>A0A396F3H4_PHOVU</name>
<dbReference type="Proteomes" id="UP000261003">
    <property type="component" value="Unassembled WGS sequence"/>
</dbReference>
<organism evidence="2 3">
    <name type="scientific">Phocaeicola vulgatus</name>
    <name type="common">Bacteroides vulgatus</name>
    <dbReference type="NCBI Taxonomy" id="821"/>
    <lineage>
        <taxon>Bacteria</taxon>
        <taxon>Pseudomonadati</taxon>
        <taxon>Bacteroidota</taxon>
        <taxon>Bacteroidia</taxon>
        <taxon>Bacteroidales</taxon>
        <taxon>Bacteroidaceae</taxon>
        <taxon>Phocaeicola</taxon>
    </lineage>
</organism>
<reference evidence="2 3" key="1">
    <citation type="submission" date="2018-08" db="EMBL/GenBank/DDBJ databases">
        <title>A genome reference for cultivated species of the human gut microbiota.</title>
        <authorList>
            <person name="Zou Y."/>
            <person name="Xue W."/>
            <person name="Luo G."/>
        </authorList>
    </citation>
    <scope>NUCLEOTIDE SEQUENCE [LARGE SCALE GENOMIC DNA]</scope>
    <source>
        <strain evidence="2 3">OM08-13BH</strain>
    </source>
</reference>
<keyword evidence="2" id="KW-0675">Receptor</keyword>
<dbReference type="AlphaFoldDB" id="A0A396F3H4"/>
<dbReference type="Pfam" id="PF13620">
    <property type="entry name" value="CarboxypepD_reg"/>
    <property type="match status" value="1"/>
</dbReference>
<dbReference type="Gene3D" id="2.60.40.1120">
    <property type="entry name" value="Carboxypeptidase-like, regulatory domain"/>
    <property type="match status" value="1"/>
</dbReference>
<sequence length="776" mass="87871">MKILVCITFILGSFLTLYAQGEAGISGKVSDVKGQPVSYANITLQRVDSTFVTGCTSDEKGKFVISKLEADNYLLQISFVGYITQVIRLDNLSRPLDIGTIQLADEAIMLQGVTVKASNVMKRVDRQIILPTDKQVKSSTSGYELLSHMQLAGLKVNSIERKITTVSGGSVQLRINDIVASTAQVQALRPDEVLRVEYIDNPGVRYADTEVEAVINYIVRRAESGISGGVSFTNAVTTGFGDDNVYIRATHKLSQFGLNYYLSYRDYDDRKVDEEQMFSFTEAKERQRELIGISTPFSYQDHSIEASYNLTKPEKYIFNAVFTENIYNSPHGDYGQLIKETEQKDLYNYTRSEYNYHSPSLDLYYKKFLPHDQFLALNVVGTYIGSDYEREYSEAYSEAGAPVSSYDYGTDGSRYSLIGEGIYQKTFDKITLTGGIKYMQAYTHNRYTGDVNESAEMHNSSLYGYVQAQGKWAKLNYSLGIGASRQDFDESEEGFTFYMFRPMLSLSYPVFKGASLRYNFTCSPSVPSLSALSDIRQQTTDLEVNRGNRNLKPYRSYINRLQLSWGNKRVSFQLSGGHRISKNPIMEQIECVSQPDGSYIIEYGIDNQKRFTQWNGRLYTNINVIPDLLSISLYGGFNSFESKGNSYLHHYTAWYVGGDASLNYKNFSLYGSIGNRYNSLYGESIDYGEKKSVIQCSYKWKNMSAGIGVLYPFTPAGWSAGWKLMSERVQKKSWTYIKNNANMVVLTFSWNFNSGLKHKTEEKLMNNVDRETGIAR</sequence>
<dbReference type="SUPFAM" id="SSF49464">
    <property type="entry name" value="Carboxypeptidase regulatory domain-like"/>
    <property type="match status" value="1"/>
</dbReference>
<dbReference type="RefSeq" id="WP_008670421.1">
    <property type="nucleotide sequence ID" value="NZ_JAHYOO010000050.1"/>
</dbReference>
<keyword evidence="1" id="KW-0732">Signal</keyword>
<evidence type="ECO:0000256" key="1">
    <source>
        <dbReference type="SAM" id="SignalP"/>
    </source>
</evidence>
<evidence type="ECO:0000313" key="2">
    <source>
        <dbReference type="EMBL" id="RGM46657.1"/>
    </source>
</evidence>
<protein>
    <submittedName>
        <fullName evidence="2">TonB-dependent receptor</fullName>
    </submittedName>
</protein>
<comment type="caution">
    <text evidence="2">The sequence shown here is derived from an EMBL/GenBank/DDBJ whole genome shotgun (WGS) entry which is preliminary data.</text>
</comment>
<dbReference type="EMBL" id="QSTG01000004">
    <property type="protein sequence ID" value="RGM46657.1"/>
    <property type="molecule type" value="Genomic_DNA"/>
</dbReference>
<gene>
    <name evidence="2" type="ORF">DXC16_03800</name>
</gene>
<dbReference type="SUPFAM" id="SSF56935">
    <property type="entry name" value="Porins"/>
    <property type="match status" value="1"/>
</dbReference>
<evidence type="ECO:0000313" key="3">
    <source>
        <dbReference type="Proteomes" id="UP000261003"/>
    </source>
</evidence>
<dbReference type="InterPro" id="IPR008969">
    <property type="entry name" value="CarboxyPept-like_regulatory"/>
</dbReference>
<accession>A0A396F3H4</accession>
<proteinExistence type="predicted"/>
<feature type="chain" id="PRO_5030071737" evidence="1">
    <location>
        <begin position="20"/>
        <end position="776"/>
    </location>
</feature>
<feature type="signal peptide" evidence="1">
    <location>
        <begin position="1"/>
        <end position="19"/>
    </location>
</feature>